<dbReference type="CDD" id="cd23948">
    <property type="entry name" value="FAD_synthase"/>
    <property type="match status" value="1"/>
</dbReference>
<dbReference type="AlphaFoldDB" id="A0A0H5S606"/>
<dbReference type="SUPFAM" id="SSF53218">
    <property type="entry name" value="Molybdenum cofactor biosynthesis proteins"/>
    <property type="match status" value="1"/>
</dbReference>
<name>A0A0H5S606_BRUMA</name>
<dbReference type="InterPro" id="IPR056596">
    <property type="entry name" value="FLAD1_M"/>
</dbReference>
<evidence type="ECO:0000256" key="10">
    <source>
        <dbReference type="ARBA" id="ARBA00022840"/>
    </source>
</evidence>
<dbReference type="Pfam" id="PF00994">
    <property type="entry name" value="MoCF_biosynth"/>
    <property type="match status" value="1"/>
</dbReference>
<dbReference type="Gene3D" id="3.40.980.10">
    <property type="entry name" value="MoaB/Mog-like domain"/>
    <property type="match status" value="1"/>
</dbReference>
<keyword evidence="8" id="KW-0547">Nucleotide-binding</keyword>
<protein>
    <recommendedName>
        <fullName evidence="3">FAD synthase</fullName>
        <ecNumber evidence="3">2.7.7.2</ecNumber>
    </recommendedName>
    <alternativeName>
        <fullName evidence="11">FAD pyrophosphorylase</fullName>
    </alternativeName>
    <alternativeName>
        <fullName evidence="12">FMN adenylyltransferase</fullName>
    </alternativeName>
</protein>
<keyword evidence="6" id="KW-0808">Transferase</keyword>
<gene>
    <name evidence="16" type="primary">bma-flad-1</name>
    <name evidence="15" type="synonym">Bma-flad-1</name>
    <name evidence="16" type="ORF">Bm5400</name>
    <name evidence="15" type="ORF">BM_Bm5400</name>
</gene>
<organism evidence="15">
    <name type="scientific">Brugia malayi</name>
    <name type="common">Filarial nematode worm</name>
    <dbReference type="NCBI Taxonomy" id="6279"/>
    <lineage>
        <taxon>Eukaryota</taxon>
        <taxon>Metazoa</taxon>
        <taxon>Ecdysozoa</taxon>
        <taxon>Nematoda</taxon>
        <taxon>Chromadorea</taxon>
        <taxon>Rhabditida</taxon>
        <taxon>Spirurina</taxon>
        <taxon>Spiruromorpha</taxon>
        <taxon>Filarioidea</taxon>
        <taxon>Onchocercidae</taxon>
        <taxon>Brugia</taxon>
    </lineage>
</organism>
<evidence type="ECO:0000256" key="2">
    <source>
        <dbReference type="ARBA" id="ARBA00007589"/>
    </source>
</evidence>
<comment type="similarity">
    <text evidence="2">In the N-terminal section; belongs to the MoaB/Mog family.</text>
</comment>
<evidence type="ECO:0000256" key="8">
    <source>
        <dbReference type="ARBA" id="ARBA00022741"/>
    </source>
</evidence>
<evidence type="ECO:0000256" key="9">
    <source>
        <dbReference type="ARBA" id="ARBA00022827"/>
    </source>
</evidence>
<evidence type="ECO:0000256" key="12">
    <source>
        <dbReference type="ARBA" id="ARBA00031871"/>
    </source>
</evidence>
<dbReference type="InterPro" id="IPR001453">
    <property type="entry name" value="MoaB/Mog_dom"/>
</dbReference>
<dbReference type="Pfam" id="PF01507">
    <property type="entry name" value="PAPS_reduct"/>
    <property type="match status" value="1"/>
</dbReference>
<evidence type="ECO:0000256" key="11">
    <source>
        <dbReference type="ARBA" id="ARBA00031145"/>
    </source>
</evidence>
<reference evidence="15" key="2">
    <citation type="submission" date="2012-12" db="EMBL/GenBank/DDBJ databases">
        <authorList>
            <person name="Gao Y.W."/>
            <person name="Fan S.T."/>
            <person name="Sun H.T."/>
            <person name="Wang Z."/>
            <person name="Gao X.L."/>
            <person name="Li Y.G."/>
            <person name="Wang T.C."/>
            <person name="Zhang K."/>
            <person name="Xu W.W."/>
            <person name="Yu Z.J."/>
            <person name="Xia X.Z."/>
        </authorList>
    </citation>
    <scope>NUCLEOTIDE SEQUENCE</scope>
    <source>
        <strain evidence="15">FR3</strain>
    </source>
</reference>
<dbReference type="EC" id="2.7.7.2" evidence="3"/>
<keyword evidence="4" id="KW-0285">Flavoprotein</keyword>
<dbReference type="SMART" id="SM00852">
    <property type="entry name" value="MoCF_biosynth"/>
    <property type="match status" value="1"/>
</dbReference>
<comment type="pathway">
    <text evidence="1">Cofactor biosynthesis; FAD biosynthesis; FAD from FMN: step 1/1.</text>
</comment>
<proteinExistence type="inferred from homology"/>
<dbReference type="WormBase" id="Bm5400">
    <property type="protein sequence ID" value="BM40331"/>
    <property type="gene ID" value="WBGene00225661"/>
    <property type="gene designation" value="Bma-flad-1"/>
</dbReference>
<reference evidence="15" key="1">
    <citation type="journal article" date="2007" name="Science">
        <title>Draft genome of the filarial nematode parasite Brugia malayi.</title>
        <authorList>
            <person name="Ghedin E."/>
            <person name="Wang S."/>
            <person name="Spiro D."/>
            <person name="Caler E."/>
            <person name="Zhao Q."/>
            <person name="Crabtree J."/>
            <person name="Allen J.E."/>
            <person name="Delcher A.L."/>
            <person name="Guiliano D.B."/>
            <person name="Miranda-Saavedra D."/>
            <person name="Angiuoli S.V."/>
            <person name="Creasy T."/>
            <person name="Amedeo P."/>
            <person name="Haas B."/>
            <person name="El-Sayed N.M."/>
            <person name="Wortman J.R."/>
            <person name="Feldblyum T."/>
            <person name="Tallon L."/>
            <person name="Schatz M."/>
            <person name="Shumway M."/>
            <person name="Koo H."/>
            <person name="Salzberg S.L."/>
            <person name="Schobel S."/>
            <person name="Pertea M."/>
            <person name="Pop M."/>
            <person name="White O."/>
            <person name="Barton G.J."/>
            <person name="Carlow C.K."/>
            <person name="Crawford M.J."/>
            <person name="Daub J."/>
            <person name="Dimmic M.W."/>
            <person name="Estes C.F."/>
            <person name="Foster J.M."/>
            <person name="Ganatra M."/>
            <person name="Gregory W.F."/>
            <person name="Johnson N.M."/>
            <person name="Jin J."/>
            <person name="Komuniecki R."/>
            <person name="Korf I."/>
            <person name="Kumar S."/>
            <person name="Laney S."/>
            <person name="Li B.W."/>
            <person name="Li W."/>
            <person name="Lindblom T.H."/>
            <person name="Lustigman S."/>
            <person name="Ma D."/>
            <person name="Maina C.V."/>
            <person name="Martin D.M."/>
            <person name="McCarter J.P."/>
            <person name="McReynolds L."/>
            <person name="Mitreva M."/>
            <person name="Nutman T.B."/>
            <person name="Parkinson J."/>
            <person name="Peregrin-Alvarez J.M."/>
            <person name="Poole C."/>
            <person name="Ren Q."/>
            <person name="Saunders L."/>
            <person name="Sluder A.E."/>
            <person name="Smith K."/>
            <person name="Stanke M."/>
            <person name="Unnasch T.R."/>
            <person name="Ware J."/>
            <person name="Wei A.D."/>
            <person name="Weil G."/>
            <person name="Williams D.J."/>
            <person name="Zhang Y."/>
            <person name="Williams S.A."/>
            <person name="Fraser-Liggett C."/>
            <person name="Slatko B."/>
            <person name="Blaxter M.L."/>
            <person name="Scott A.L."/>
        </authorList>
    </citation>
    <scope>NUCLEOTIDE SEQUENCE</scope>
    <source>
        <strain evidence="15">FR3</strain>
    </source>
</reference>
<keyword evidence="7" id="KW-0548">Nucleotidyltransferase</keyword>
<dbReference type="GO" id="GO:0006747">
    <property type="term" value="P:FAD biosynthetic process"/>
    <property type="evidence" value="ECO:0007669"/>
    <property type="project" value="TreeGrafter"/>
</dbReference>
<feature type="domain" description="MoaB/Mog" evidence="14">
    <location>
        <begin position="70"/>
        <end position="233"/>
    </location>
</feature>
<evidence type="ECO:0000256" key="5">
    <source>
        <dbReference type="ARBA" id="ARBA00022643"/>
    </source>
</evidence>
<dbReference type="InterPro" id="IPR014729">
    <property type="entry name" value="Rossmann-like_a/b/a_fold"/>
</dbReference>
<evidence type="ECO:0000256" key="4">
    <source>
        <dbReference type="ARBA" id="ARBA00022630"/>
    </source>
</evidence>
<dbReference type="PANTHER" id="PTHR23293">
    <property type="entry name" value="FAD SYNTHETASE-RELATED FMN ADENYLYLTRANSFERASE"/>
    <property type="match status" value="1"/>
</dbReference>
<dbReference type="Gene3D" id="3.40.50.620">
    <property type="entry name" value="HUPs"/>
    <property type="match status" value="1"/>
</dbReference>
<dbReference type="GO" id="GO:0005524">
    <property type="term" value="F:ATP binding"/>
    <property type="evidence" value="ECO:0007669"/>
    <property type="project" value="UniProtKB-KW"/>
</dbReference>
<evidence type="ECO:0000256" key="6">
    <source>
        <dbReference type="ARBA" id="ARBA00022679"/>
    </source>
</evidence>
<sequence length="554" mass="62836">MFVYCTVIQEFVLLLLSLNNYMMWCRIKRFIVTDSLSYLIDNRCRCSGQRGMNSEYSSNVTSSIQRKTAGIIIIGDEILKGVTSDVNSNFFCKELYGRGILLKKISIVSDNVDDIACEVKQFSESYDLVFSSGGVGPTHDDRTYTGLAIAFNDELTTRQEMMVLIEYFMRSMNKIIPDGGLQRMCTVPKSAQLLWGKQTVFPLVQMRNVYAFPGIPEFCIEAFKEYENSIFSSYAAKPFYSCVLHIKSTELQFSDIIMEMAKKYSSKKVSIGSYPVRNNQYYKTKLLVESECVDIGEKVVQDLKASLKDQVTYFDEQPWIDTVRKFNAFRERELADGLADGFVDRLDDTMSCIDKIISLNLLDEIAIAFNGGKDCTLVLHLLRVAIDKKYGPGQTILGVHIVCGDSFPEMNQFIIDTTKRYNIIVLEASGPVKEGLVQLKNMRPKLKCIFMGCRATDPSVSSMKSKCQFTDDNWPRYLRVCPILDWSYDDVWRALRGICMPYCPLYDLGYTSLGGRDTTRKNDALKIVGDDGSIIGYKPAYMLKTGTLERTGRS</sequence>
<evidence type="ECO:0000256" key="1">
    <source>
        <dbReference type="ARBA" id="ARBA00004726"/>
    </source>
</evidence>
<keyword evidence="5" id="KW-0288">FMN</keyword>
<evidence type="ECO:0000256" key="13">
    <source>
        <dbReference type="ARBA" id="ARBA00049494"/>
    </source>
</evidence>
<dbReference type="SUPFAM" id="SSF52402">
    <property type="entry name" value="Adenine nucleotide alpha hydrolases-like"/>
    <property type="match status" value="1"/>
</dbReference>
<evidence type="ECO:0000256" key="3">
    <source>
        <dbReference type="ARBA" id="ARBA00012393"/>
    </source>
</evidence>
<dbReference type="InterPro" id="IPR002500">
    <property type="entry name" value="PAPS_reduct_dom"/>
</dbReference>
<comment type="catalytic activity">
    <reaction evidence="13">
        <text>FMN + ATP + H(+) = FAD + diphosphate</text>
        <dbReference type="Rhea" id="RHEA:17237"/>
        <dbReference type="ChEBI" id="CHEBI:15378"/>
        <dbReference type="ChEBI" id="CHEBI:30616"/>
        <dbReference type="ChEBI" id="CHEBI:33019"/>
        <dbReference type="ChEBI" id="CHEBI:57692"/>
        <dbReference type="ChEBI" id="CHEBI:58210"/>
        <dbReference type="EC" id="2.7.7.2"/>
    </reaction>
</comment>
<dbReference type="CDD" id="cd00885">
    <property type="entry name" value="cinA"/>
    <property type="match status" value="1"/>
</dbReference>
<dbReference type="OMA" id="NSHFLCK"/>
<accession>A0A0H5S606</accession>
<dbReference type="PANTHER" id="PTHR23293:SF9">
    <property type="entry name" value="FAD SYNTHASE"/>
    <property type="match status" value="1"/>
</dbReference>
<dbReference type="Pfam" id="PF24102">
    <property type="entry name" value="FLAD1_M"/>
    <property type="match status" value="1"/>
</dbReference>
<evidence type="ECO:0000313" key="15">
    <source>
        <dbReference type="EMBL" id="CRZ24040.1"/>
    </source>
</evidence>
<dbReference type="GO" id="GO:0003919">
    <property type="term" value="F:FMN adenylyltransferase activity"/>
    <property type="evidence" value="ECO:0007669"/>
    <property type="project" value="UniProtKB-EC"/>
</dbReference>
<evidence type="ECO:0000259" key="14">
    <source>
        <dbReference type="SMART" id="SM00852"/>
    </source>
</evidence>
<dbReference type="InterPro" id="IPR036425">
    <property type="entry name" value="MoaB/Mog-like_dom_sf"/>
</dbReference>
<evidence type="ECO:0000313" key="16">
    <source>
        <dbReference type="WormBase" id="Bm5400"/>
    </source>
</evidence>
<keyword evidence="9" id="KW-0274">FAD</keyword>
<dbReference type="EMBL" id="LN856934">
    <property type="protein sequence ID" value="CRZ24040.1"/>
    <property type="molecule type" value="Genomic_DNA"/>
</dbReference>
<evidence type="ECO:0000256" key="7">
    <source>
        <dbReference type="ARBA" id="ARBA00022695"/>
    </source>
</evidence>
<keyword evidence="10" id="KW-0067">ATP-binding</keyword>